<organism evidence="2 3">
    <name type="scientific">Mycena indigotica</name>
    <dbReference type="NCBI Taxonomy" id="2126181"/>
    <lineage>
        <taxon>Eukaryota</taxon>
        <taxon>Fungi</taxon>
        <taxon>Dikarya</taxon>
        <taxon>Basidiomycota</taxon>
        <taxon>Agaricomycotina</taxon>
        <taxon>Agaricomycetes</taxon>
        <taxon>Agaricomycetidae</taxon>
        <taxon>Agaricales</taxon>
        <taxon>Marasmiineae</taxon>
        <taxon>Mycenaceae</taxon>
        <taxon>Mycena</taxon>
    </lineage>
</organism>
<accession>A0A8H6SXL6</accession>
<dbReference type="AlphaFoldDB" id="A0A8H6SXL6"/>
<evidence type="ECO:0000313" key="3">
    <source>
        <dbReference type="Proteomes" id="UP000636479"/>
    </source>
</evidence>
<proteinExistence type="predicted"/>
<dbReference type="GeneID" id="59343779"/>
<feature type="region of interest" description="Disordered" evidence="1">
    <location>
        <begin position="100"/>
        <end position="126"/>
    </location>
</feature>
<reference evidence="2" key="1">
    <citation type="submission" date="2020-05" db="EMBL/GenBank/DDBJ databases">
        <title>Mycena genomes resolve the evolution of fungal bioluminescence.</title>
        <authorList>
            <person name="Tsai I.J."/>
        </authorList>
    </citation>
    <scope>NUCLEOTIDE SEQUENCE</scope>
    <source>
        <strain evidence="2">171206Taipei</strain>
    </source>
</reference>
<sequence>MATSFVFPQHSTTTTATRKPRPPPLVFPAKLASPTIDSRAVSPDFDSRSISSISSSPVSSASSEGSPTSVVGFASHRLSHHSRTPSTLVGFGRKQHFHRHSIAAQSPPSVDFSRKHDNRRSVSAPISRHSRSLSLAADYETASSNILGSSVPKSGIRRGTKPLLLPQQVKAKNRQSFTSRAKRTLILRIVALATAAPIEFVLNRLAIRTTPRRVLTDDEDEEKALLEPDSQADTNSDERESHEYQLKRVWFLYRFLRALAKV</sequence>
<protein>
    <submittedName>
        <fullName evidence="2">Uncharacterized protein</fullName>
    </submittedName>
</protein>
<gene>
    <name evidence="2" type="ORF">MIND_00444900</name>
</gene>
<keyword evidence="3" id="KW-1185">Reference proteome</keyword>
<dbReference type="EMBL" id="JACAZF010000004">
    <property type="protein sequence ID" value="KAF7306536.1"/>
    <property type="molecule type" value="Genomic_DNA"/>
</dbReference>
<name>A0A8H6SXL6_9AGAR</name>
<feature type="region of interest" description="Disordered" evidence="1">
    <location>
        <begin position="217"/>
        <end position="240"/>
    </location>
</feature>
<dbReference type="Proteomes" id="UP000636479">
    <property type="component" value="Unassembled WGS sequence"/>
</dbReference>
<evidence type="ECO:0000313" key="2">
    <source>
        <dbReference type="EMBL" id="KAF7306536.1"/>
    </source>
</evidence>
<feature type="compositionally biased region" description="Low complexity" evidence="1">
    <location>
        <begin position="41"/>
        <end position="69"/>
    </location>
</feature>
<dbReference type="RefSeq" id="XP_037221555.1">
    <property type="nucleotide sequence ID" value="XM_037361263.1"/>
</dbReference>
<dbReference type="OrthoDB" id="3058952at2759"/>
<comment type="caution">
    <text evidence="2">The sequence shown here is derived from an EMBL/GenBank/DDBJ whole genome shotgun (WGS) entry which is preliminary data.</text>
</comment>
<evidence type="ECO:0000256" key="1">
    <source>
        <dbReference type="SAM" id="MobiDB-lite"/>
    </source>
</evidence>
<feature type="region of interest" description="Disordered" evidence="1">
    <location>
        <begin position="1"/>
        <end position="69"/>
    </location>
</feature>